<dbReference type="STRING" id="1915074.SPHI_24690"/>
<dbReference type="Proteomes" id="UP000188729">
    <property type="component" value="Unassembled WGS sequence"/>
</dbReference>
<evidence type="ECO:0000313" key="1">
    <source>
        <dbReference type="EMBL" id="ONF95377.1"/>
    </source>
</evidence>
<dbReference type="AlphaFoldDB" id="A0A1V2ESA0"/>
<dbReference type="RefSeq" id="WP_158049699.1">
    <property type="nucleotide sequence ID" value="NZ_MPSB01000012.1"/>
</dbReference>
<organism evidence="1 2">
    <name type="scientific">Sphingomonas jeddahensis</name>
    <dbReference type="NCBI Taxonomy" id="1915074"/>
    <lineage>
        <taxon>Bacteria</taxon>
        <taxon>Pseudomonadati</taxon>
        <taxon>Pseudomonadota</taxon>
        <taxon>Alphaproteobacteria</taxon>
        <taxon>Sphingomonadales</taxon>
        <taxon>Sphingomonadaceae</taxon>
        <taxon>Sphingomonas</taxon>
    </lineage>
</organism>
<reference evidence="1 2" key="1">
    <citation type="submission" date="2016-11" db="EMBL/GenBank/DDBJ databases">
        <title>Genome sequence of Sphingomonas jeddahensis G39.</title>
        <authorList>
            <person name="Poehlein A."/>
            <person name="Wuebbeler J.H."/>
            <person name="Steinbuechel A."/>
            <person name="Daniel R."/>
        </authorList>
    </citation>
    <scope>NUCLEOTIDE SEQUENCE [LARGE SCALE GENOMIC DNA]</scope>
    <source>
        <strain evidence="1 2">G39</strain>
    </source>
</reference>
<protein>
    <submittedName>
        <fullName evidence="1">Uncharacterized protein</fullName>
    </submittedName>
</protein>
<evidence type="ECO:0000313" key="2">
    <source>
        <dbReference type="Proteomes" id="UP000188729"/>
    </source>
</evidence>
<keyword evidence="2" id="KW-1185">Reference proteome</keyword>
<comment type="caution">
    <text evidence="1">The sequence shown here is derived from an EMBL/GenBank/DDBJ whole genome shotgun (WGS) entry which is preliminary data.</text>
</comment>
<accession>A0A1V2ESA0</accession>
<proteinExistence type="predicted"/>
<sequence>MTDAPLARLLLFALLLIAAISLVRAPRTVTPTFAVSLNTPHLSVSVSL</sequence>
<dbReference type="EMBL" id="MPSB01000012">
    <property type="protein sequence ID" value="ONF95377.1"/>
    <property type="molecule type" value="Genomic_DNA"/>
</dbReference>
<gene>
    <name evidence="1" type="ORF">SPHI_24690</name>
</gene>
<name>A0A1V2ESA0_9SPHN</name>